<name>A0A8S0SDB4_OLEEU</name>
<proteinExistence type="predicted"/>
<sequence>MQPIDQNETSHLQFEERMCRDNLESISEVLTREEEIFCLPPALPILSPNPVEASRTSSNSHNEAACIMTSTMSHMEVKSSKQRQKLECVSVVPDLGPGPE</sequence>
<dbReference type="EMBL" id="CACTIH010004177">
    <property type="protein sequence ID" value="CAA2989949.1"/>
    <property type="molecule type" value="Genomic_DNA"/>
</dbReference>
<dbReference type="AlphaFoldDB" id="A0A8S0SDB4"/>
<keyword evidence="2" id="KW-1185">Reference proteome</keyword>
<protein>
    <submittedName>
        <fullName evidence="1">Uncharacterized protein</fullName>
    </submittedName>
</protein>
<comment type="caution">
    <text evidence="1">The sequence shown here is derived from an EMBL/GenBank/DDBJ whole genome shotgun (WGS) entry which is preliminary data.</text>
</comment>
<evidence type="ECO:0000313" key="2">
    <source>
        <dbReference type="Proteomes" id="UP000594638"/>
    </source>
</evidence>
<reference evidence="1 2" key="1">
    <citation type="submission" date="2019-12" db="EMBL/GenBank/DDBJ databases">
        <authorList>
            <person name="Alioto T."/>
            <person name="Alioto T."/>
            <person name="Gomez Garrido J."/>
        </authorList>
    </citation>
    <scope>NUCLEOTIDE SEQUENCE [LARGE SCALE GENOMIC DNA]</scope>
</reference>
<gene>
    <name evidence="1" type="ORF">OLEA9_A097017</name>
</gene>
<accession>A0A8S0SDB4</accession>
<organism evidence="1 2">
    <name type="scientific">Olea europaea subsp. europaea</name>
    <dbReference type="NCBI Taxonomy" id="158383"/>
    <lineage>
        <taxon>Eukaryota</taxon>
        <taxon>Viridiplantae</taxon>
        <taxon>Streptophyta</taxon>
        <taxon>Embryophyta</taxon>
        <taxon>Tracheophyta</taxon>
        <taxon>Spermatophyta</taxon>
        <taxon>Magnoliopsida</taxon>
        <taxon>eudicotyledons</taxon>
        <taxon>Gunneridae</taxon>
        <taxon>Pentapetalae</taxon>
        <taxon>asterids</taxon>
        <taxon>lamiids</taxon>
        <taxon>Lamiales</taxon>
        <taxon>Oleaceae</taxon>
        <taxon>Oleeae</taxon>
        <taxon>Olea</taxon>
    </lineage>
</organism>
<feature type="non-terminal residue" evidence="1">
    <location>
        <position position="100"/>
    </location>
</feature>
<evidence type="ECO:0000313" key="1">
    <source>
        <dbReference type="EMBL" id="CAA2989949.1"/>
    </source>
</evidence>
<dbReference type="Proteomes" id="UP000594638">
    <property type="component" value="Unassembled WGS sequence"/>
</dbReference>
<dbReference type="Gramene" id="OE9A097017T1">
    <property type="protein sequence ID" value="OE9A097017C1"/>
    <property type="gene ID" value="OE9A097017"/>
</dbReference>